<gene>
    <name evidence="2" type="ORF">STAS_18476</name>
</gene>
<evidence type="ECO:0000313" key="3">
    <source>
        <dbReference type="Proteomes" id="UP000325081"/>
    </source>
</evidence>
<dbReference type="Proteomes" id="UP000325081">
    <property type="component" value="Unassembled WGS sequence"/>
</dbReference>
<reference evidence="3" key="1">
    <citation type="journal article" date="2019" name="Curr. Biol.">
        <title>Genome Sequence of Striga asiatica Provides Insight into the Evolution of Plant Parasitism.</title>
        <authorList>
            <person name="Yoshida S."/>
            <person name="Kim S."/>
            <person name="Wafula E.K."/>
            <person name="Tanskanen J."/>
            <person name="Kim Y.M."/>
            <person name="Honaas L."/>
            <person name="Yang Z."/>
            <person name="Spallek T."/>
            <person name="Conn C.E."/>
            <person name="Ichihashi Y."/>
            <person name="Cheong K."/>
            <person name="Cui S."/>
            <person name="Der J.P."/>
            <person name="Gundlach H."/>
            <person name="Jiao Y."/>
            <person name="Hori C."/>
            <person name="Ishida J.K."/>
            <person name="Kasahara H."/>
            <person name="Kiba T."/>
            <person name="Kim M.S."/>
            <person name="Koo N."/>
            <person name="Laohavisit A."/>
            <person name="Lee Y.H."/>
            <person name="Lumba S."/>
            <person name="McCourt P."/>
            <person name="Mortimer J.C."/>
            <person name="Mutuku J.M."/>
            <person name="Nomura T."/>
            <person name="Sasaki-Sekimoto Y."/>
            <person name="Seto Y."/>
            <person name="Wang Y."/>
            <person name="Wakatake T."/>
            <person name="Sakakibara H."/>
            <person name="Demura T."/>
            <person name="Yamaguchi S."/>
            <person name="Yoneyama K."/>
            <person name="Manabe R.I."/>
            <person name="Nelson D.C."/>
            <person name="Schulman A.H."/>
            <person name="Timko M.P."/>
            <person name="dePamphilis C.W."/>
            <person name="Choi D."/>
            <person name="Shirasu K."/>
        </authorList>
    </citation>
    <scope>NUCLEOTIDE SEQUENCE [LARGE SCALE GENOMIC DNA]</scope>
    <source>
        <strain evidence="3">cv. UVA1</strain>
    </source>
</reference>
<dbReference type="AlphaFoldDB" id="A0A5A7Q9L4"/>
<proteinExistence type="predicted"/>
<protein>
    <submittedName>
        <fullName evidence="2">Vacuolar protein sorting-associated protein</fullName>
    </submittedName>
</protein>
<evidence type="ECO:0000256" key="1">
    <source>
        <dbReference type="SAM" id="MobiDB-lite"/>
    </source>
</evidence>
<dbReference type="EMBL" id="BKCP01006183">
    <property type="protein sequence ID" value="GER41744.1"/>
    <property type="molecule type" value="Genomic_DNA"/>
</dbReference>
<sequence>MEGRQMWDPKPWKTIYTKAANHPQTSKASAPLPSSAVPPPAAGGCRQSTKPGREDTHFSRQCLWNTWQQLLSSQIWLSFLSRYRHTAQFRSWDPRSRCSIFSSVVRERLSLSILRLHEEDDDVDERQEEEEVCVKELVKRLSAKDKSHLVRANIKATLHSTN</sequence>
<comment type="caution">
    <text evidence="2">The sequence shown here is derived from an EMBL/GenBank/DDBJ whole genome shotgun (WGS) entry which is preliminary data.</text>
</comment>
<name>A0A5A7Q9L4_STRAF</name>
<feature type="compositionally biased region" description="Low complexity" evidence="1">
    <location>
        <begin position="26"/>
        <end position="35"/>
    </location>
</feature>
<organism evidence="2 3">
    <name type="scientific">Striga asiatica</name>
    <name type="common">Asiatic witchweed</name>
    <name type="synonym">Buchnera asiatica</name>
    <dbReference type="NCBI Taxonomy" id="4170"/>
    <lineage>
        <taxon>Eukaryota</taxon>
        <taxon>Viridiplantae</taxon>
        <taxon>Streptophyta</taxon>
        <taxon>Embryophyta</taxon>
        <taxon>Tracheophyta</taxon>
        <taxon>Spermatophyta</taxon>
        <taxon>Magnoliopsida</taxon>
        <taxon>eudicotyledons</taxon>
        <taxon>Gunneridae</taxon>
        <taxon>Pentapetalae</taxon>
        <taxon>asterids</taxon>
        <taxon>lamiids</taxon>
        <taxon>Lamiales</taxon>
        <taxon>Orobanchaceae</taxon>
        <taxon>Buchnereae</taxon>
        <taxon>Striga</taxon>
    </lineage>
</organism>
<accession>A0A5A7Q9L4</accession>
<feature type="compositionally biased region" description="Basic and acidic residues" evidence="1">
    <location>
        <begin position="1"/>
        <end position="11"/>
    </location>
</feature>
<keyword evidence="3" id="KW-1185">Reference proteome</keyword>
<evidence type="ECO:0000313" key="2">
    <source>
        <dbReference type="EMBL" id="GER41744.1"/>
    </source>
</evidence>
<feature type="region of interest" description="Disordered" evidence="1">
    <location>
        <begin position="1"/>
        <end position="53"/>
    </location>
</feature>